<feature type="non-terminal residue" evidence="1">
    <location>
        <position position="156"/>
    </location>
</feature>
<dbReference type="InterPro" id="IPR042097">
    <property type="entry name" value="Aminopeptidase_N-like_N_sf"/>
</dbReference>
<organism evidence="1 2">
    <name type="scientific">Trichostrongylus colubriformis</name>
    <name type="common">Black scour worm</name>
    <dbReference type="NCBI Taxonomy" id="6319"/>
    <lineage>
        <taxon>Eukaryota</taxon>
        <taxon>Metazoa</taxon>
        <taxon>Ecdysozoa</taxon>
        <taxon>Nematoda</taxon>
        <taxon>Chromadorea</taxon>
        <taxon>Rhabditida</taxon>
        <taxon>Rhabditina</taxon>
        <taxon>Rhabditomorpha</taxon>
        <taxon>Strongyloidea</taxon>
        <taxon>Trichostrongylidae</taxon>
        <taxon>Trichostrongylus</taxon>
    </lineage>
</organism>
<gene>
    <name evidence="1" type="ORF">GCK32_019595</name>
</gene>
<comment type="caution">
    <text evidence="1">The sequence shown here is derived from an EMBL/GenBank/DDBJ whole genome shotgun (WGS) entry which is preliminary data.</text>
</comment>
<dbReference type="SUPFAM" id="SSF63737">
    <property type="entry name" value="Leukotriene A4 hydrolase N-terminal domain"/>
    <property type="match status" value="1"/>
</dbReference>
<proteinExistence type="predicted"/>
<evidence type="ECO:0000313" key="1">
    <source>
        <dbReference type="EMBL" id="KAK5973869.1"/>
    </source>
</evidence>
<dbReference type="Proteomes" id="UP001331761">
    <property type="component" value="Unassembled WGS sequence"/>
</dbReference>
<dbReference type="AlphaFoldDB" id="A0AAN8FCW2"/>
<name>A0AAN8FCW2_TRICO</name>
<protein>
    <submittedName>
        <fullName evidence="1">Peptidase M1 domain containing protein</fullName>
    </submittedName>
</protein>
<dbReference type="Gene3D" id="2.60.40.1730">
    <property type="entry name" value="tricorn interacting facor f3 domain"/>
    <property type="match status" value="1"/>
</dbReference>
<reference evidence="1 2" key="1">
    <citation type="submission" date="2019-10" db="EMBL/GenBank/DDBJ databases">
        <title>Assembly and Annotation for the nematode Trichostrongylus colubriformis.</title>
        <authorList>
            <person name="Martin J."/>
        </authorList>
    </citation>
    <scope>NUCLEOTIDE SEQUENCE [LARGE SCALE GENOMIC DNA]</scope>
    <source>
        <strain evidence="1">G859</strain>
        <tissue evidence="1">Whole worm</tissue>
    </source>
</reference>
<dbReference type="EMBL" id="WIXE01014945">
    <property type="protein sequence ID" value="KAK5973869.1"/>
    <property type="molecule type" value="Genomic_DNA"/>
</dbReference>
<keyword evidence="2" id="KW-1185">Reference proteome</keyword>
<sequence>MGIRESRLPVHDSFILPVYLLQRNVLFCFVLCFSSFFENLIGTSIPDYSSLRLPDHVRPLTYNLKMKVYLPSYPDVPPEKELTFDGEVDILVRVLAPTNMIILHMLNFTIRNAHVLAKGEDILHNYETSGERAEKMEVGVFSLKTTIPADQQIRIK</sequence>
<evidence type="ECO:0000313" key="2">
    <source>
        <dbReference type="Proteomes" id="UP001331761"/>
    </source>
</evidence>
<accession>A0AAN8FCW2</accession>